<dbReference type="PROSITE" id="PS51294">
    <property type="entry name" value="HTH_MYB"/>
    <property type="match status" value="1"/>
</dbReference>
<dbReference type="PROSITE" id="PS50090">
    <property type="entry name" value="MYB_LIKE"/>
    <property type="match status" value="1"/>
</dbReference>
<dbReference type="Gene3D" id="1.10.10.60">
    <property type="entry name" value="Homeodomain-like"/>
    <property type="match status" value="1"/>
</dbReference>
<dbReference type="InterPro" id="IPR001005">
    <property type="entry name" value="SANT/Myb"/>
</dbReference>
<keyword evidence="5" id="KW-1185">Reference proteome</keyword>
<dbReference type="Pfam" id="PF00249">
    <property type="entry name" value="Myb_DNA-binding"/>
    <property type="match status" value="1"/>
</dbReference>
<accession>A0AB34ITS6</accession>
<evidence type="ECO:0000259" key="2">
    <source>
        <dbReference type="PROSITE" id="PS50090"/>
    </source>
</evidence>
<evidence type="ECO:0000313" key="4">
    <source>
        <dbReference type="EMBL" id="KAL1504748.1"/>
    </source>
</evidence>
<feature type="region of interest" description="Disordered" evidence="1">
    <location>
        <begin position="1"/>
        <end position="30"/>
    </location>
</feature>
<organism evidence="4 5">
    <name type="scientific">Prymnesium parvum</name>
    <name type="common">Toxic golden alga</name>
    <dbReference type="NCBI Taxonomy" id="97485"/>
    <lineage>
        <taxon>Eukaryota</taxon>
        <taxon>Haptista</taxon>
        <taxon>Haptophyta</taxon>
        <taxon>Prymnesiophyceae</taxon>
        <taxon>Prymnesiales</taxon>
        <taxon>Prymnesiaceae</taxon>
        <taxon>Prymnesium</taxon>
    </lineage>
</organism>
<dbReference type="CDD" id="cd00167">
    <property type="entry name" value="SANT"/>
    <property type="match status" value="1"/>
</dbReference>
<name>A0AB34ITS6_PRYPA</name>
<feature type="domain" description="Myb-like" evidence="2">
    <location>
        <begin position="63"/>
        <end position="113"/>
    </location>
</feature>
<dbReference type="SUPFAM" id="SSF46689">
    <property type="entry name" value="Homeodomain-like"/>
    <property type="match status" value="1"/>
</dbReference>
<evidence type="ECO:0000256" key="1">
    <source>
        <dbReference type="SAM" id="MobiDB-lite"/>
    </source>
</evidence>
<feature type="domain" description="HTH myb-type" evidence="3">
    <location>
        <begin position="70"/>
        <end position="117"/>
    </location>
</feature>
<dbReference type="InterPro" id="IPR017930">
    <property type="entry name" value="Myb_dom"/>
</dbReference>
<gene>
    <name evidence="4" type="ORF">AB1Y20_008525</name>
</gene>
<dbReference type="SMART" id="SM00717">
    <property type="entry name" value="SANT"/>
    <property type="match status" value="1"/>
</dbReference>
<proteinExistence type="predicted"/>
<evidence type="ECO:0008006" key="6">
    <source>
        <dbReference type="Google" id="ProtNLM"/>
    </source>
</evidence>
<evidence type="ECO:0000259" key="3">
    <source>
        <dbReference type="PROSITE" id="PS51294"/>
    </source>
</evidence>
<sequence length="582" mass="66050">MCVDEGARGPGAQGDPPRSPFNSVPVHCSAPTTLFPPTRETEDLAQQLHGLNIASPRLVEQQYTTRQPKKWSPPEDDILLSNIKDIGRRWVRMSRLLPGRTPGACRHRYKRIASIKGTNARALAVLVNCDDGAASSVRLLSKHPQHISFPDARDVATLLCNGATCDIRVLAHGMLYEVTLQAVPHQEMANLHWVRVDLQDAVRHASMWKSDEADHLIFGHAVEFLYDLLFFQYTRVQQSPHWMRFVPEPEVQLFGNVPKSWTNYARISRCDHLDDQFEPRSFQVHFEEALARAVSFPVRLRVRIDASADDVHRMVFLHDARETPGRAHFVEVDGGTFSLTGYAELTLYHCCTYVVGKRKHELATAHLKELLLDRTTLKRRYLLGKVSNKSKHYVRVLLTSIPSTSQELTQLNASAGWAKALTCAWTKGWNRTYPSQENAYYLDADEEMLLVPSSGEPFVASTLLKGVSIRCSFRTPPRLDFTDAGALSETVRRWMCDPTVMRAVQIGQIYPRGQLSLHLNTLRAHVKEDIQLHEAEFDDMLKRKIHDPDEWREAKDFVCSAADPDCIVTDEDCDERKAVVKK</sequence>
<dbReference type="InterPro" id="IPR009057">
    <property type="entry name" value="Homeodomain-like_sf"/>
</dbReference>
<evidence type="ECO:0000313" key="5">
    <source>
        <dbReference type="Proteomes" id="UP001515480"/>
    </source>
</evidence>
<dbReference type="EMBL" id="JBGBPQ010000019">
    <property type="protein sequence ID" value="KAL1504748.1"/>
    <property type="molecule type" value="Genomic_DNA"/>
</dbReference>
<dbReference type="Proteomes" id="UP001515480">
    <property type="component" value="Unassembled WGS sequence"/>
</dbReference>
<reference evidence="4 5" key="1">
    <citation type="journal article" date="2024" name="Science">
        <title>Giant polyketide synthase enzymes in the biosynthesis of giant marine polyether toxins.</title>
        <authorList>
            <person name="Fallon T.R."/>
            <person name="Shende V.V."/>
            <person name="Wierzbicki I.H."/>
            <person name="Pendleton A.L."/>
            <person name="Watervoot N.F."/>
            <person name="Auber R.P."/>
            <person name="Gonzalez D.J."/>
            <person name="Wisecaver J.H."/>
            <person name="Moore B.S."/>
        </authorList>
    </citation>
    <scope>NUCLEOTIDE SEQUENCE [LARGE SCALE GENOMIC DNA]</scope>
    <source>
        <strain evidence="4 5">12B1</strain>
    </source>
</reference>
<comment type="caution">
    <text evidence="4">The sequence shown here is derived from an EMBL/GenBank/DDBJ whole genome shotgun (WGS) entry which is preliminary data.</text>
</comment>
<dbReference type="AlphaFoldDB" id="A0AB34ITS6"/>
<protein>
    <recommendedName>
        <fullName evidence="6">Myb-like domain-containing protein</fullName>
    </recommendedName>
</protein>